<dbReference type="Pfam" id="PF13524">
    <property type="entry name" value="Glyco_trans_1_2"/>
    <property type="match status" value="1"/>
</dbReference>
<proteinExistence type="predicted"/>
<keyword evidence="2" id="KW-0808">Transferase</keyword>
<keyword evidence="3" id="KW-1185">Reference proteome</keyword>
<feature type="domain" description="Spore protein YkvP/CgeB glycosyl transferase-like" evidence="1">
    <location>
        <begin position="190"/>
        <end position="300"/>
    </location>
</feature>
<sequence>MRKLKVLYFHVNQKNYFQEHREYFKRELAKLPEVEVHFTTKGGKITDILNKLDFTPDFIFIENLGKSKPIYGLDKINISKGIWLNDIHSKPIKKRQFIKENKIDIVFGFYRDAFYQGFPDLVDKFIWLPRHANLSVFRDYGFEKTIDYLLMGAISPKVYPVRSKIAQEMPKVKGFIHHKHPGHRFFKGEEKKNALIGRNYAMEINKAKIFFTDDSIYKYPINKYFEIPACNTLLLATGSKELRDLGFKDNETFVEINENNYLEKARYYLTNEKERNRIAKQGYELVRKRHSTEVRAKQFVNHIFNYINQSI</sequence>
<evidence type="ECO:0000313" key="2">
    <source>
        <dbReference type="EMBL" id="RSL29030.1"/>
    </source>
</evidence>
<dbReference type="OrthoDB" id="5121913at2"/>
<dbReference type="AlphaFoldDB" id="A0A428MS79"/>
<evidence type="ECO:0000259" key="1">
    <source>
        <dbReference type="Pfam" id="PF13524"/>
    </source>
</evidence>
<accession>A0A428MS79</accession>
<dbReference type="InterPro" id="IPR055259">
    <property type="entry name" value="YkvP/CgeB_Glyco_trans-like"/>
</dbReference>
<dbReference type="Proteomes" id="UP000275076">
    <property type="component" value="Unassembled WGS sequence"/>
</dbReference>
<gene>
    <name evidence="2" type="ORF">D7Z54_33415</name>
</gene>
<comment type="caution">
    <text evidence="2">The sequence shown here is derived from an EMBL/GenBank/DDBJ whole genome shotgun (WGS) entry which is preliminary data.</text>
</comment>
<reference evidence="2 3" key="1">
    <citation type="submission" date="2018-10" db="EMBL/GenBank/DDBJ databases">
        <title>Draft genome sequence of Bacillus salarius IM0101, isolated from a hypersaline soil in Inner Mongolia, China.</title>
        <authorList>
            <person name="Yamprayoonswat W."/>
            <person name="Boonvisut S."/>
            <person name="Jumpathong W."/>
            <person name="Sittihan S."/>
            <person name="Ruangsuj P."/>
            <person name="Wanthongcharoen S."/>
            <person name="Thongpramul N."/>
            <person name="Pimmason S."/>
            <person name="Yu B."/>
            <person name="Yasawong M."/>
        </authorList>
    </citation>
    <scope>NUCLEOTIDE SEQUENCE [LARGE SCALE GENOMIC DNA]</scope>
    <source>
        <strain evidence="2 3">IM0101</strain>
    </source>
</reference>
<protein>
    <submittedName>
        <fullName evidence="2">Glycosyltransferase family 1 protein</fullName>
    </submittedName>
</protein>
<organism evidence="2 3">
    <name type="scientific">Salibacterium salarium</name>
    <dbReference type="NCBI Taxonomy" id="284579"/>
    <lineage>
        <taxon>Bacteria</taxon>
        <taxon>Bacillati</taxon>
        <taxon>Bacillota</taxon>
        <taxon>Bacilli</taxon>
        <taxon>Bacillales</taxon>
        <taxon>Bacillaceae</taxon>
    </lineage>
</organism>
<dbReference type="GO" id="GO:0016740">
    <property type="term" value="F:transferase activity"/>
    <property type="evidence" value="ECO:0007669"/>
    <property type="project" value="UniProtKB-KW"/>
</dbReference>
<dbReference type="RefSeq" id="WP_125563291.1">
    <property type="nucleotide sequence ID" value="NZ_RBVX01000103.1"/>
</dbReference>
<evidence type="ECO:0000313" key="3">
    <source>
        <dbReference type="Proteomes" id="UP000275076"/>
    </source>
</evidence>
<name>A0A428MS79_9BACI</name>
<dbReference type="EMBL" id="RBVX01000103">
    <property type="protein sequence ID" value="RSL29030.1"/>
    <property type="molecule type" value="Genomic_DNA"/>
</dbReference>